<dbReference type="SUPFAM" id="SSF81345">
    <property type="entry name" value="ABC transporter involved in vitamin B12 uptake, BtuC"/>
    <property type="match status" value="1"/>
</dbReference>
<dbReference type="RefSeq" id="WP_136537533.1">
    <property type="nucleotide sequence ID" value="NZ_STGY01000083.1"/>
</dbReference>
<dbReference type="CDD" id="cd06550">
    <property type="entry name" value="TM_ABC_iron-siderophores_like"/>
    <property type="match status" value="1"/>
</dbReference>
<keyword evidence="10" id="KW-1185">Reference proteome</keyword>
<feature type="transmembrane region" description="Helical" evidence="8">
    <location>
        <begin position="89"/>
        <end position="110"/>
    </location>
</feature>
<comment type="caution">
    <text evidence="9">The sequence shown here is derived from an EMBL/GenBank/DDBJ whole genome shotgun (WGS) entry which is preliminary data.</text>
</comment>
<feature type="transmembrane region" description="Helical" evidence="8">
    <location>
        <begin position="304"/>
        <end position="325"/>
    </location>
</feature>
<dbReference type="EMBL" id="STGY01000083">
    <property type="protein sequence ID" value="THV33652.1"/>
    <property type="molecule type" value="Genomic_DNA"/>
</dbReference>
<feature type="transmembrane region" description="Helical" evidence="8">
    <location>
        <begin position="265"/>
        <end position="292"/>
    </location>
</feature>
<keyword evidence="4" id="KW-1003">Cell membrane</keyword>
<evidence type="ECO:0000256" key="7">
    <source>
        <dbReference type="ARBA" id="ARBA00023136"/>
    </source>
</evidence>
<evidence type="ECO:0000313" key="10">
    <source>
        <dbReference type="Proteomes" id="UP000308760"/>
    </source>
</evidence>
<dbReference type="Gene3D" id="1.10.3470.10">
    <property type="entry name" value="ABC transporter involved in vitamin B12 uptake, BtuC"/>
    <property type="match status" value="1"/>
</dbReference>
<evidence type="ECO:0000256" key="3">
    <source>
        <dbReference type="ARBA" id="ARBA00022448"/>
    </source>
</evidence>
<dbReference type="GO" id="GO:0033214">
    <property type="term" value="P:siderophore-iron import into cell"/>
    <property type="evidence" value="ECO:0007669"/>
    <property type="project" value="TreeGrafter"/>
</dbReference>
<comment type="similarity">
    <text evidence="2">Belongs to the binding-protein-dependent transport system permease family. FecCD subfamily.</text>
</comment>
<evidence type="ECO:0000256" key="1">
    <source>
        <dbReference type="ARBA" id="ARBA00004651"/>
    </source>
</evidence>
<dbReference type="GO" id="GO:0005886">
    <property type="term" value="C:plasma membrane"/>
    <property type="evidence" value="ECO:0007669"/>
    <property type="project" value="UniProtKB-SubCell"/>
</dbReference>
<dbReference type="PANTHER" id="PTHR30472:SF67">
    <property type="entry name" value="PERMEASE OF ABC TRANSPORTER-RELATED"/>
    <property type="match status" value="1"/>
</dbReference>
<reference evidence="10" key="1">
    <citation type="submission" date="2019-04" db="EMBL/GenBank/DDBJ databases">
        <title>Nocardioides xinjiangensis sp. nov.</title>
        <authorList>
            <person name="Liu S."/>
        </authorList>
    </citation>
    <scope>NUCLEOTIDE SEQUENCE [LARGE SCALE GENOMIC DNA]</scope>
    <source>
        <strain evidence="10">18</strain>
    </source>
</reference>
<feature type="transmembrane region" description="Helical" evidence="8">
    <location>
        <begin position="337"/>
        <end position="356"/>
    </location>
</feature>
<evidence type="ECO:0000313" key="9">
    <source>
        <dbReference type="EMBL" id="THV33652.1"/>
    </source>
</evidence>
<feature type="transmembrane region" description="Helical" evidence="8">
    <location>
        <begin position="130"/>
        <end position="163"/>
    </location>
</feature>
<keyword evidence="3" id="KW-0813">Transport</keyword>
<keyword evidence="5 8" id="KW-0812">Transmembrane</keyword>
<dbReference type="InterPro" id="IPR000522">
    <property type="entry name" value="ABC_transptr_permease_BtuC"/>
</dbReference>
<accession>A0A4S8PV58</accession>
<keyword evidence="6 8" id="KW-1133">Transmembrane helix</keyword>
<gene>
    <name evidence="9" type="ORF">FAB82_26320</name>
</gene>
<dbReference type="OrthoDB" id="9782305at2"/>
<feature type="transmembrane region" description="Helical" evidence="8">
    <location>
        <begin position="217"/>
        <end position="238"/>
    </location>
</feature>
<keyword evidence="7 8" id="KW-0472">Membrane</keyword>
<evidence type="ECO:0000256" key="4">
    <source>
        <dbReference type="ARBA" id="ARBA00022475"/>
    </source>
</evidence>
<name>A0A4S8PV58_9ACTN</name>
<comment type="subcellular location">
    <subcellularLocation>
        <location evidence="1">Cell membrane</location>
        <topology evidence="1">Multi-pass membrane protein</topology>
    </subcellularLocation>
</comment>
<reference evidence="9 10" key="2">
    <citation type="submission" date="2019-05" db="EMBL/GenBank/DDBJ databases">
        <title>Glycomyces buryatensis sp. nov.</title>
        <authorList>
            <person name="Nikitina E."/>
        </authorList>
    </citation>
    <scope>NUCLEOTIDE SEQUENCE [LARGE SCALE GENOMIC DNA]</scope>
    <source>
        <strain evidence="9 10">18</strain>
    </source>
</reference>
<dbReference type="Proteomes" id="UP000308760">
    <property type="component" value="Unassembled WGS sequence"/>
</dbReference>
<organism evidence="9 10">
    <name type="scientific">Glycomyces buryatensis</name>
    <dbReference type="NCBI Taxonomy" id="2570927"/>
    <lineage>
        <taxon>Bacteria</taxon>
        <taxon>Bacillati</taxon>
        <taxon>Actinomycetota</taxon>
        <taxon>Actinomycetes</taxon>
        <taxon>Glycomycetales</taxon>
        <taxon>Glycomycetaceae</taxon>
        <taxon>Glycomyces</taxon>
    </lineage>
</organism>
<evidence type="ECO:0000256" key="8">
    <source>
        <dbReference type="SAM" id="Phobius"/>
    </source>
</evidence>
<protein>
    <submittedName>
        <fullName evidence="9">Iron ABC transporter permease</fullName>
    </submittedName>
</protein>
<sequence>MTAAAVPATRRPHTPAPPGRARLVRGLTWIACLAVLLVLSIPIAVGLGPVRIAPGVVADILVHHLFGAGQADWAVSDDNIVWKLRAPRVLLGACVGAALAVAGIAVQALVRNPLADPYLLGVSSGASAGAAATILFGLGVGTIGLTGSAFAGALLAIALVFAVARTGGTLIGARLVFAGISVAFALTAVTNFLIFASDSRDGARAVLFWTLGSLAQAHWGSLPIAAAAAIGITAAMAWQARRLDALAIGDEAAHSLGADPTRFRALAALLVAFAVAAAVAVAGAIGFVGLVVPHLVRLLVGASHRLAVPAAALGGALLLVWADALARTMLAPGEIPLGILTSLVGTPLLIVLVRRLDSR</sequence>
<dbReference type="FunFam" id="1.10.3470.10:FF:000001">
    <property type="entry name" value="Vitamin B12 ABC transporter permease BtuC"/>
    <property type="match status" value="1"/>
</dbReference>
<dbReference type="Pfam" id="PF01032">
    <property type="entry name" value="FecCD"/>
    <property type="match status" value="1"/>
</dbReference>
<feature type="transmembrane region" description="Helical" evidence="8">
    <location>
        <begin position="27"/>
        <end position="47"/>
    </location>
</feature>
<dbReference type="GO" id="GO:0022857">
    <property type="term" value="F:transmembrane transporter activity"/>
    <property type="evidence" value="ECO:0007669"/>
    <property type="project" value="InterPro"/>
</dbReference>
<evidence type="ECO:0000256" key="2">
    <source>
        <dbReference type="ARBA" id="ARBA00007935"/>
    </source>
</evidence>
<evidence type="ECO:0000256" key="5">
    <source>
        <dbReference type="ARBA" id="ARBA00022692"/>
    </source>
</evidence>
<dbReference type="InterPro" id="IPR037294">
    <property type="entry name" value="ABC_BtuC-like"/>
</dbReference>
<proteinExistence type="inferred from homology"/>
<dbReference type="PANTHER" id="PTHR30472">
    <property type="entry name" value="FERRIC ENTEROBACTIN TRANSPORT SYSTEM PERMEASE PROTEIN"/>
    <property type="match status" value="1"/>
</dbReference>
<feature type="transmembrane region" description="Helical" evidence="8">
    <location>
        <begin position="175"/>
        <end position="197"/>
    </location>
</feature>
<dbReference type="AlphaFoldDB" id="A0A4S8PV58"/>
<evidence type="ECO:0000256" key="6">
    <source>
        <dbReference type="ARBA" id="ARBA00022989"/>
    </source>
</evidence>